<keyword evidence="3" id="KW-1133">Transmembrane helix</keyword>
<keyword evidence="3" id="KW-0812">Transmembrane</keyword>
<evidence type="ECO:0008006" key="6">
    <source>
        <dbReference type="Google" id="ProtNLM"/>
    </source>
</evidence>
<evidence type="ECO:0000256" key="3">
    <source>
        <dbReference type="SAM" id="Phobius"/>
    </source>
</evidence>
<evidence type="ECO:0000256" key="1">
    <source>
        <dbReference type="SAM" id="Coils"/>
    </source>
</evidence>
<keyword evidence="1" id="KW-0175">Coiled coil</keyword>
<feature type="region of interest" description="Disordered" evidence="2">
    <location>
        <begin position="1"/>
        <end position="31"/>
    </location>
</feature>
<feature type="transmembrane region" description="Helical" evidence="3">
    <location>
        <begin position="52"/>
        <end position="71"/>
    </location>
</feature>
<dbReference type="EMBL" id="QPGB01000002">
    <property type="protein sequence ID" value="RCS58361.1"/>
    <property type="molecule type" value="Genomic_DNA"/>
</dbReference>
<proteinExistence type="predicted"/>
<comment type="caution">
    <text evidence="4">The sequence shown here is derived from an EMBL/GenBank/DDBJ whole genome shotgun (WGS) entry which is preliminary data.</text>
</comment>
<dbReference type="OrthoDB" id="9787650at2"/>
<organism evidence="4 5">
    <name type="scientific">Parvibium lacunae</name>
    <dbReference type="NCBI Taxonomy" id="1888893"/>
    <lineage>
        <taxon>Bacteria</taxon>
        <taxon>Pseudomonadati</taxon>
        <taxon>Pseudomonadota</taxon>
        <taxon>Betaproteobacteria</taxon>
        <taxon>Burkholderiales</taxon>
        <taxon>Alcaligenaceae</taxon>
        <taxon>Parvibium</taxon>
    </lineage>
</organism>
<dbReference type="PANTHER" id="PTHR38043:SF1">
    <property type="entry name" value="PROTEIN HEMX"/>
    <property type="match status" value="1"/>
</dbReference>
<feature type="coiled-coil region" evidence="1">
    <location>
        <begin position="96"/>
        <end position="123"/>
    </location>
</feature>
<dbReference type="Pfam" id="PF04375">
    <property type="entry name" value="HemX"/>
    <property type="match status" value="1"/>
</dbReference>
<dbReference type="InterPro" id="IPR007470">
    <property type="entry name" value="HemX"/>
</dbReference>
<gene>
    <name evidence="4" type="ORF">DU000_05955</name>
</gene>
<dbReference type="AlphaFoldDB" id="A0A368L454"/>
<reference evidence="4 5" key="1">
    <citation type="journal article" date="2018" name="Int. J. Syst. Evol. Microbiol.">
        <title>Parvibium lacunae gen. nov., sp. nov., a new member of the family Alcaligenaceae isolated from a freshwater pond.</title>
        <authorList>
            <person name="Chen W.M."/>
            <person name="Xie P.B."/>
            <person name="Hsu M.Y."/>
            <person name="Sheu S.Y."/>
        </authorList>
    </citation>
    <scope>NUCLEOTIDE SEQUENCE [LARGE SCALE GENOMIC DNA]</scope>
    <source>
        <strain evidence="4 5">KMB9</strain>
    </source>
</reference>
<accession>A0A368L454</accession>
<keyword evidence="3" id="KW-0472">Membrane</keyword>
<sequence length="404" mass="44634">MTSTDSPHSTTPSAATSAPPDSERAPDAAPTAPYIIRQTRGLPFSAAWRRRLLFGVLALLVGASIYQINALDHVQRELARRVQDNDAVSQEARLFAKEASNAVRDIQNRIAQMEERIATSQSQQLALEQLYRDLSQSRDDWLLTEIEQTLQVANQQLQLSGNVAGALAALQTADTRLARVDRPQYLPLRKALAQDMDRLKLLPQLDLAGMAVKLDNLVLAVDALPLLADSQHDVAEPVVGKTSNSAAALAAPPAPVPETEITFKGEAPWQIAWLRLQHTVITAAAKIWAQLRELIRVREVDTPEALLLSPNQAYFVRENFKLRLLNARLALMSRNEEAFRADIRQAQDWLQRYFDGQQKSVTLVAQQLQGLGSTTLSIQLPTLSDSLTTVRKLGSNVTPAKVQK</sequence>
<evidence type="ECO:0000313" key="5">
    <source>
        <dbReference type="Proteomes" id="UP000252357"/>
    </source>
</evidence>
<keyword evidence="5" id="KW-1185">Reference proteome</keyword>
<evidence type="ECO:0000313" key="4">
    <source>
        <dbReference type="EMBL" id="RCS58361.1"/>
    </source>
</evidence>
<evidence type="ECO:0000256" key="2">
    <source>
        <dbReference type="SAM" id="MobiDB-lite"/>
    </source>
</evidence>
<feature type="compositionally biased region" description="Low complexity" evidence="2">
    <location>
        <begin position="1"/>
        <end position="20"/>
    </location>
</feature>
<protein>
    <recommendedName>
        <fullName evidence="6">Heme biosynthesis operon protein HemX</fullName>
    </recommendedName>
</protein>
<name>A0A368L454_9BURK</name>
<dbReference type="RefSeq" id="WP_114402444.1">
    <property type="nucleotide sequence ID" value="NZ_QPGB01000002.1"/>
</dbReference>
<dbReference type="PANTHER" id="PTHR38043">
    <property type="entry name" value="PROTEIN HEMX"/>
    <property type="match status" value="1"/>
</dbReference>
<dbReference type="Proteomes" id="UP000252357">
    <property type="component" value="Unassembled WGS sequence"/>
</dbReference>